<organism evidence="3 4">
    <name type="scientific">Allorhizobium taibaishanense</name>
    <dbReference type="NCBI Taxonomy" id="887144"/>
    <lineage>
        <taxon>Bacteria</taxon>
        <taxon>Pseudomonadati</taxon>
        <taxon>Pseudomonadota</taxon>
        <taxon>Alphaproteobacteria</taxon>
        <taxon>Hyphomicrobiales</taxon>
        <taxon>Rhizobiaceae</taxon>
        <taxon>Rhizobium/Agrobacterium group</taxon>
        <taxon>Allorhizobium</taxon>
    </lineage>
</organism>
<dbReference type="Proteomes" id="UP000544107">
    <property type="component" value="Unassembled WGS sequence"/>
</dbReference>
<evidence type="ECO:0000313" key="3">
    <source>
        <dbReference type="EMBL" id="OLP52265.1"/>
    </source>
</evidence>
<proteinExistence type="predicted"/>
<reference evidence="3 4" key="1">
    <citation type="submission" date="2016-09" db="EMBL/GenBank/DDBJ databases">
        <title>Rhizobium oryziradicis sp. nov., isolated from the root of rice.</title>
        <authorList>
            <person name="Zhao J."/>
            <person name="Zhang X."/>
        </authorList>
    </citation>
    <scope>NUCLEOTIDE SEQUENCE [LARGE SCALE GENOMIC DNA]</scope>
    <source>
        <strain evidence="3 4">14971</strain>
    </source>
</reference>
<feature type="compositionally biased region" description="Polar residues" evidence="1">
    <location>
        <begin position="87"/>
        <end position="98"/>
    </location>
</feature>
<name>A0A1Q9ABM6_9HYPH</name>
<evidence type="ECO:0000313" key="2">
    <source>
        <dbReference type="EMBL" id="MBB4010636.1"/>
    </source>
</evidence>
<dbReference type="OrthoDB" id="8294038at2"/>
<feature type="region of interest" description="Disordered" evidence="1">
    <location>
        <begin position="81"/>
        <end position="109"/>
    </location>
</feature>
<accession>A0A1Q9ABM6</accession>
<dbReference type="AlphaFoldDB" id="A0A1Q9ABM6"/>
<dbReference type="RefSeq" id="WP_075612578.1">
    <property type="nucleotide sequence ID" value="NZ_JACIED010000010.1"/>
</dbReference>
<protein>
    <submittedName>
        <fullName evidence="3">Uncharacterized protein</fullName>
    </submittedName>
</protein>
<gene>
    <name evidence="3" type="ORF">BJF91_24045</name>
    <name evidence="2" type="ORF">GGQ71_004938</name>
</gene>
<comment type="caution">
    <text evidence="3">The sequence shown here is derived from an EMBL/GenBank/DDBJ whole genome shotgun (WGS) entry which is preliminary data.</text>
</comment>
<reference evidence="2 5" key="2">
    <citation type="submission" date="2020-08" db="EMBL/GenBank/DDBJ databases">
        <title>Genomic Encyclopedia of Type Strains, Phase IV (KMG-IV): sequencing the most valuable type-strain genomes for metagenomic binning, comparative biology and taxonomic classification.</title>
        <authorList>
            <person name="Goeker M."/>
        </authorList>
    </citation>
    <scope>NUCLEOTIDE SEQUENCE [LARGE SCALE GENOMIC DNA]</scope>
    <source>
        <strain evidence="2 5">DSM 100021</strain>
    </source>
</reference>
<dbReference type="EMBL" id="MKIN01000015">
    <property type="protein sequence ID" value="OLP52265.1"/>
    <property type="molecule type" value="Genomic_DNA"/>
</dbReference>
<dbReference type="EMBL" id="JACIED010000010">
    <property type="protein sequence ID" value="MBB4010636.1"/>
    <property type="molecule type" value="Genomic_DNA"/>
</dbReference>
<evidence type="ECO:0000313" key="4">
    <source>
        <dbReference type="Proteomes" id="UP000185598"/>
    </source>
</evidence>
<dbReference type="Proteomes" id="UP000185598">
    <property type="component" value="Unassembled WGS sequence"/>
</dbReference>
<sequence length="109" mass="11806">MVSFAAIMVIVACHPERADCLKQPVAVINYGNLSQCQTALPVRLRQLDERTLKLYGDCIPVSADLVAGKIGIRSMLSENQKQDFAKGSSNERQGSGKTVSAVALDDINR</sequence>
<evidence type="ECO:0000256" key="1">
    <source>
        <dbReference type="SAM" id="MobiDB-lite"/>
    </source>
</evidence>
<keyword evidence="4" id="KW-1185">Reference proteome</keyword>
<evidence type="ECO:0000313" key="5">
    <source>
        <dbReference type="Proteomes" id="UP000544107"/>
    </source>
</evidence>